<evidence type="ECO:0000256" key="4">
    <source>
        <dbReference type="ARBA" id="ARBA00022837"/>
    </source>
</evidence>
<evidence type="ECO:0000259" key="9">
    <source>
        <dbReference type="PROSITE" id="PS50268"/>
    </source>
</evidence>
<keyword evidence="5" id="KW-0130">Cell adhesion</keyword>
<keyword evidence="3" id="KW-0677">Repeat</keyword>
<evidence type="ECO:0000256" key="5">
    <source>
        <dbReference type="ARBA" id="ARBA00022889"/>
    </source>
</evidence>
<evidence type="ECO:0000256" key="7">
    <source>
        <dbReference type="ARBA" id="ARBA00023136"/>
    </source>
</evidence>
<dbReference type="OrthoDB" id="1097758at2"/>
<evidence type="ECO:0000256" key="8">
    <source>
        <dbReference type="SAM" id="SignalP"/>
    </source>
</evidence>
<keyword evidence="8" id="KW-0732">Signal</keyword>
<comment type="caution">
    <text evidence="11">The sequence shown here is derived from an EMBL/GenBank/DDBJ whole genome shotgun (WGS) entry which is preliminary data.</text>
</comment>
<dbReference type="CDD" id="cd11304">
    <property type="entry name" value="Cadherin_repeat"/>
    <property type="match status" value="2"/>
</dbReference>
<evidence type="ECO:0000256" key="3">
    <source>
        <dbReference type="ARBA" id="ARBA00022737"/>
    </source>
</evidence>
<dbReference type="GO" id="GO:0007156">
    <property type="term" value="P:homophilic cell adhesion via plasma membrane adhesion molecules"/>
    <property type="evidence" value="ECO:0007669"/>
    <property type="project" value="InterPro"/>
</dbReference>
<sequence>MKIPYGRSYERFRMFLTCFLAFSFNALVAGAQTILTGGDIAFTGYTTGTVDTISFIILREDGIAASTVILFTDNGWLSSGVGRTGEGILEWRTNDPLQYGVQVKIWSGNSVVESDKGVLKPMSGRIDLAAAGDQIFAFQGSWPSAVRFIAGLHYNRTETTTVAGWDVSAAASNSTSVYPPGLCNGCGIWVRNPAADVSEKTVDARYKGWYEDSSAAFRAMLNDNANWDNSFTTSSGGIRLWGLPPVIGEIDSGSDSAGAAPKIIAVATTKPEGLYGREEEINIVVYFDKVVIVNTNDGIPYLRLNTGNTPGVASYAAGSCSSALTFIYQVHAGDSSSGLDYVATNALQLNRGTIKGANARNANLTLPVAGNGASLIAHRIQVDARPPVILPGQKIEIDPAAAIGSTIGIAQAINEGPVGILRNWQIIQGNAGDAFVINELTGELSVANQHWMVEATPEYALVLTVCDSINTSDAVEMNITLSESIADTLLFEPAVIYENQPSGTLAGTFKMMKGGNPVSYSLTQGAGDSDNSYFLIAGNELRTVQAFDYELKPAYNVRVRATTNGRYYDTALVIGIENVNDPPTINPVADQTICVSNNTALVSLTGISAGPEVGQCVTVTAEANRDDFFSQLVVIRDTDGATVLRYKLMPLASGDAIITIIVRDNGGKENGGVDSIGYSFTVTAVNAPKVTIAAAGNKTSLAPGEKVMLTAATSQNVVAFQWFLNETSITGAQSGSLEVSADATGVYYCLVKGAAGCEERSNTLMVTNAGEKSILLAYPNPTKAKIYLSFSGYLDKYVYMSVYNSLGVLMQSRKIWHTSEHQVEEVNNTGYAAGTYIIELRTAQNSQIGTVSYVVAP</sequence>
<accession>A0A4Q1DDG3</accession>
<dbReference type="PROSITE" id="PS50268">
    <property type="entry name" value="CADHERIN_2"/>
    <property type="match status" value="1"/>
</dbReference>
<dbReference type="RefSeq" id="WP_129002450.1">
    <property type="nucleotide sequence ID" value="NZ_SDHZ01000001.1"/>
</dbReference>
<evidence type="ECO:0000256" key="1">
    <source>
        <dbReference type="ARBA" id="ARBA00004370"/>
    </source>
</evidence>
<dbReference type="GO" id="GO:0016020">
    <property type="term" value="C:membrane"/>
    <property type="evidence" value="ECO:0007669"/>
    <property type="project" value="UniProtKB-SubCell"/>
</dbReference>
<dbReference type="GO" id="GO:0005509">
    <property type="term" value="F:calcium ion binding"/>
    <property type="evidence" value="ECO:0007669"/>
    <property type="project" value="InterPro"/>
</dbReference>
<dbReference type="InterPro" id="IPR026444">
    <property type="entry name" value="Secre_tail"/>
</dbReference>
<evidence type="ECO:0000256" key="6">
    <source>
        <dbReference type="ARBA" id="ARBA00022989"/>
    </source>
</evidence>
<dbReference type="InterPro" id="IPR015919">
    <property type="entry name" value="Cadherin-like_sf"/>
</dbReference>
<dbReference type="Gene3D" id="2.60.40.10">
    <property type="entry name" value="Immunoglobulins"/>
    <property type="match status" value="1"/>
</dbReference>
<dbReference type="EMBL" id="SDHZ01000001">
    <property type="protein sequence ID" value="RXK86703.1"/>
    <property type="molecule type" value="Genomic_DNA"/>
</dbReference>
<dbReference type="NCBIfam" id="TIGR04183">
    <property type="entry name" value="Por_Secre_tail"/>
    <property type="match status" value="1"/>
</dbReference>
<dbReference type="PANTHER" id="PTHR24025:SF23">
    <property type="entry name" value="NEURAL-CADHERIN"/>
    <property type="match status" value="1"/>
</dbReference>
<keyword evidence="2" id="KW-0812">Transmembrane</keyword>
<dbReference type="Gene3D" id="2.60.40.60">
    <property type="entry name" value="Cadherins"/>
    <property type="match status" value="1"/>
</dbReference>
<name>A0A4Q1DDG3_9BACT</name>
<evidence type="ECO:0000256" key="2">
    <source>
        <dbReference type="ARBA" id="ARBA00022692"/>
    </source>
</evidence>
<keyword evidence="6" id="KW-1133">Transmembrane helix</keyword>
<dbReference type="InterPro" id="IPR050971">
    <property type="entry name" value="Cadherin-domain_protein"/>
</dbReference>
<evidence type="ECO:0000313" key="11">
    <source>
        <dbReference type="EMBL" id="RXK86703.1"/>
    </source>
</evidence>
<feature type="domain" description="Ig-like" evidence="10">
    <location>
        <begin position="688"/>
        <end position="765"/>
    </location>
</feature>
<dbReference type="SUPFAM" id="SSF49313">
    <property type="entry name" value="Cadherin-like"/>
    <property type="match status" value="1"/>
</dbReference>
<dbReference type="GO" id="GO:0005911">
    <property type="term" value="C:cell-cell junction"/>
    <property type="evidence" value="ECO:0007669"/>
    <property type="project" value="TreeGrafter"/>
</dbReference>
<evidence type="ECO:0000313" key="12">
    <source>
        <dbReference type="Proteomes" id="UP000290545"/>
    </source>
</evidence>
<protein>
    <submittedName>
        <fullName evidence="11">T9SS type A sorting domain-containing protein</fullName>
    </submittedName>
</protein>
<evidence type="ECO:0000259" key="10">
    <source>
        <dbReference type="PROSITE" id="PS50835"/>
    </source>
</evidence>
<keyword evidence="4" id="KW-0106">Calcium</keyword>
<dbReference type="Pfam" id="PF18962">
    <property type="entry name" value="Por_Secre_tail"/>
    <property type="match status" value="1"/>
</dbReference>
<keyword evidence="7" id="KW-0472">Membrane</keyword>
<organism evidence="11 12">
    <name type="scientific">Filimonas effusa</name>
    <dbReference type="NCBI Taxonomy" id="2508721"/>
    <lineage>
        <taxon>Bacteria</taxon>
        <taxon>Pseudomonadati</taxon>
        <taxon>Bacteroidota</taxon>
        <taxon>Chitinophagia</taxon>
        <taxon>Chitinophagales</taxon>
        <taxon>Chitinophagaceae</taxon>
        <taxon>Filimonas</taxon>
    </lineage>
</organism>
<reference evidence="11 12" key="1">
    <citation type="submission" date="2019-01" db="EMBL/GenBank/DDBJ databases">
        <title>Filimonas sp. strain TTM-71.</title>
        <authorList>
            <person name="Chen W.-M."/>
        </authorList>
    </citation>
    <scope>NUCLEOTIDE SEQUENCE [LARGE SCALE GENOMIC DNA]</scope>
    <source>
        <strain evidence="11 12">TTM-71</strain>
    </source>
</reference>
<dbReference type="PROSITE" id="PS50835">
    <property type="entry name" value="IG_LIKE"/>
    <property type="match status" value="1"/>
</dbReference>
<feature type="chain" id="PRO_5020809809" evidence="8">
    <location>
        <begin position="32"/>
        <end position="857"/>
    </location>
</feature>
<proteinExistence type="predicted"/>
<dbReference type="InterPro" id="IPR007110">
    <property type="entry name" value="Ig-like_dom"/>
</dbReference>
<comment type="subcellular location">
    <subcellularLocation>
        <location evidence="1">Membrane</location>
    </subcellularLocation>
</comment>
<feature type="signal peptide" evidence="8">
    <location>
        <begin position="1"/>
        <end position="31"/>
    </location>
</feature>
<feature type="domain" description="Cadherin" evidence="9">
    <location>
        <begin position="496"/>
        <end position="585"/>
    </location>
</feature>
<gene>
    <name evidence="11" type="ORF">ESB13_07825</name>
</gene>
<dbReference type="InterPro" id="IPR013783">
    <property type="entry name" value="Ig-like_fold"/>
</dbReference>
<keyword evidence="12" id="KW-1185">Reference proteome</keyword>
<dbReference type="PANTHER" id="PTHR24025">
    <property type="entry name" value="DESMOGLEIN FAMILY MEMBER"/>
    <property type="match status" value="1"/>
</dbReference>
<dbReference type="Proteomes" id="UP000290545">
    <property type="component" value="Unassembled WGS sequence"/>
</dbReference>
<dbReference type="InterPro" id="IPR036179">
    <property type="entry name" value="Ig-like_dom_sf"/>
</dbReference>
<dbReference type="InterPro" id="IPR002126">
    <property type="entry name" value="Cadherin-like_dom"/>
</dbReference>
<dbReference type="SUPFAM" id="SSF48726">
    <property type="entry name" value="Immunoglobulin"/>
    <property type="match status" value="1"/>
</dbReference>
<dbReference type="AlphaFoldDB" id="A0A4Q1DDG3"/>